<proteinExistence type="predicted"/>
<dbReference type="GO" id="GO:0006397">
    <property type="term" value="P:mRNA processing"/>
    <property type="evidence" value="ECO:0007669"/>
    <property type="project" value="UniProtKB-KW"/>
</dbReference>
<dbReference type="Proteomes" id="UP000014500">
    <property type="component" value="Unassembled WGS sequence"/>
</dbReference>
<dbReference type="PROSITE" id="PS50174">
    <property type="entry name" value="G_PATCH"/>
    <property type="match status" value="1"/>
</dbReference>
<evidence type="ECO:0000313" key="7">
    <source>
        <dbReference type="EnsemblMetazoa" id="SMAR012699-PA"/>
    </source>
</evidence>
<dbReference type="OMA" id="FEMEATR"/>
<dbReference type="PANTHER" id="PTHR23340">
    <property type="entry name" value="ARGININE/SERINE RICH SPLICING FACTOR SF4/14"/>
    <property type="match status" value="1"/>
</dbReference>
<dbReference type="Pfam" id="PF01585">
    <property type="entry name" value="G-patch"/>
    <property type="match status" value="1"/>
</dbReference>
<feature type="domain" description="G-patch" evidence="6">
    <location>
        <begin position="58"/>
        <end position="105"/>
    </location>
</feature>
<name>T1JFT4_STRMM</name>
<evidence type="ECO:0000256" key="3">
    <source>
        <dbReference type="ARBA" id="ARBA00023187"/>
    </source>
</evidence>
<dbReference type="EMBL" id="JH432185">
    <property type="status" value="NOT_ANNOTATED_CDS"/>
    <property type="molecule type" value="Genomic_DNA"/>
</dbReference>
<evidence type="ECO:0000256" key="2">
    <source>
        <dbReference type="ARBA" id="ARBA00022664"/>
    </source>
</evidence>
<dbReference type="GO" id="GO:0003723">
    <property type="term" value="F:RNA binding"/>
    <property type="evidence" value="ECO:0007669"/>
    <property type="project" value="TreeGrafter"/>
</dbReference>
<dbReference type="InterPro" id="IPR000467">
    <property type="entry name" value="G_patch_dom"/>
</dbReference>
<keyword evidence="8" id="KW-1185">Reference proteome</keyword>
<protein>
    <recommendedName>
        <fullName evidence="6">G-patch domain-containing protein</fullName>
    </recommendedName>
</protein>
<dbReference type="PhylomeDB" id="T1JFT4"/>
<evidence type="ECO:0000256" key="5">
    <source>
        <dbReference type="SAM" id="MobiDB-lite"/>
    </source>
</evidence>
<dbReference type="EnsemblMetazoa" id="SMAR012699-RA">
    <property type="protein sequence ID" value="SMAR012699-PA"/>
    <property type="gene ID" value="SMAR012699"/>
</dbReference>
<keyword evidence="3" id="KW-0508">mRNA splicing</keyword>
<dbReference type="eggNOG" id="KOG0965">
    <property type="taxonomic scope" value="Eukaryota"/>
</dbReference>
<dbReference type="STRING" id="126957.T1JFT4"/>
<dbReference type="InterPro" id="IPR040169">
    <property type="entry name" value="SUGP1/2"/>
</dbReference>
<dbReference type="SMART" id="SM00443">
    <property type="entry name" value="G_patch"/>
    <property type="match status" value="1"/>
</dbReference>
<dbReference type="AlphaFoldDB" id="T1JFT4"/>
<keyword evidence="4" id="KW-0539">Nucleus</keyword>
<evidence type="ECO:0000259" key="6">
    <source>
        <dbReference type="PROSITE" id="PS50174"/>
    </source>
</evidence>
<sequence length="141" mass="16027">MDKTKDMADVLTEMGKGKHHIGDFLPPEELSKFMEKFQAIKEGRDPDLSDYKEFKLKDDNVGYQMLQKLGWQEGQGLGAEGEGITAPINKGATPVGNAGLGQGRPDDVQRGDDEYEAYRKRMMLAYRFRPNPLNNPRRPYY</sequence>
<feature type="region of interest" description="Disordered" evidence="5">
    <location>
        <begin position="82"/>
        <end position="110"/>
    </location>
</feature>
<evidence type="ECO:0000256" key="4">
    <source>
        <dbReference type="ARBA" id="ARBA00023242"/>
    </source>
</evidence>
<reference evidence="7" key="2">
    <citation type="submission" date="2015-02" db="UniProtKB">
        <authorList>
            <consortium name="EnsemblMetazoa"/>
        </authorList>
    </citation>
    <scope>IDENTIFICATION</scope>
</reference>
<keyword evidence="2" id="KW-0507">mRNA processing</keyword>
<accession>T1JFT4</accession>
<comment type="subcellular location">
    <subcellularLocation>
        <location evidence="1">Nucleus</location>
    </subcellularLocation>
</comment>
<evidence type="ECO:0000256" key="1">
    <source>
        <dbReference type="ARBA" id="ARBA00004123"/>
    </source>
</evidence>
<dbReference type="PANTHER" id="PTHR23340:SF0">
    <property type="entry name" value="SURP AND G-PATCH DOMAIN-CONTAINING PROTEIN 1 ISOFORM X1"/>
    <property type="match status" value="1"/>
</dbReference>
<organism evidence="7 8">
    <name type="scientific">Strigamia maritima</name>
    <name type="common">European centipede</name>
    <name type="synonym">Geophilus maritimus</name>
    <dbReference type="NCBI Taxonomy" id="126957"/>
    <lineage>
        <taxon>Eukaryota</taxon>
        <taxon>Metazoa</taxon>
        <taxon>Ecdysozoa</taxon>
        <taxon>Arthropoda</taxon>
        <taxon>Myriapoda</taxon>
        <taxon>Chilopoda</taxon>
        <taxon>Pleurostigmophora</taxon>
        <taxon>Geophilomorpha</taxon>
        <taxon>Linotaeniidae</taxon>
        <taxon>Strigamia</taxon>
    </lineage>
</organism>
<dbReference type="HOGENOM" id="CLU_065937_0_0_1"/>
<reference evidence="8" key="1">
    <citation type="submission" date="2011-05" db="EMBL/GenBank/DDBJ databases">
        <authorList>
            <person name="Richards S.R."/>
            <person name="Qu J."/>
            <person name="Jiang H."/>
            <person name="Jhangiani S.N."/>
            <person name="Agravi P."/>
            <person name="Goodspeed R."/>
            <person name="Gross S."/>
            <person name="Mandapat C."/>
            <person name="Jackson L."/>
            <person name="Mathew T."/>
            <person name="Pu L."/>
            <person name="Thornton R."/>
            <person name="Saada N."/>
            <person name="Wilczek-Boney K.B."/>
            <person name="Lee S."/>
            <person name="Kovar C."/>
            <person name="Wu Y."/>
            <person name="Scherer S.E."/>
            <person name="Worley K.C."/>
            <person name="Muzny D.M."/>
            <person name="Gibbs R."/>
        </authorList>
    </citation>
    <scope>NUCLEOTIDE SEQUENCE</scope>
    <source>
        <strain evidence="8">Brora</strain>
    </source>
</reference>
<dbReference type="GO" id="GO:0008380">
    <property type="term" value="P:RNA splicing"/>
    <property type="evidence" value="ECO:0007669"/>
    <property type="project" value="UniProtKB-KW"/>
</dbReference>
<dbReference type="GO" id="GO:0005654">
    <property type="term" value="C:nucleoplasm"/>
    <property type="evidence" value="ECO:0007669"/>
    <property type="project" value="TreeGrafter"/>
</dbReference>
<evidence type="ECO:0000313" key="8">
    <source>
        <dbReference type="Proteomes" id="UP000014500"/>
    </source>
</evidence>